<feature type="domain" description="Clip" evidence="14">
    <location>
        <begin position="23"/>
        <end position="76"/>
    </location>
</feature>
<dbReference type="SMART" id="SM00020">
    <property type="entry name" value="Tryp_SPc"/>
    <property type="match status" value="1"/>
</dbReference>
<keyword evidence="15" id="KW-1185">Reference proteome</keyword>
<dbReference type="InterPro" id="IPR038565">
    <property type="entry name" value="CLIP_sf"/>
</dbReference>
<dbReference type="PROSITE" id="PS00135">
    <property type="entry name" value="TRYPSIN_SER"/>
    <property type="match status" value="1"/>
</dbReference>
<dbReference type="InterPro" id="IPR051487">
    <property type="entry name" value="Ser/Thr_Proteases_Immune/Dev"/>
</dbReference>
<dbReference type="GO" id="GO:0051604">
    <property type="term" value="P:protein maturation"/>
    <property type="evidence" value="ECO:0007669"/>
    <property type="project" value="UniProtKB-ARBA"/>
</dbReference>
<evidence type="ECO:0000256" key="3">
    <source>
        <dbReference type="ARBA" id="ARBA00022729"/>
    </source>
</evidence>
<dbReference type="GeneID" id="114243396"/>
<comment type="similarity">
    <text evidence="10 12">Belongs to the peptidase S1 family. CLIP subfamily.</text>
</comment>
<comment type="subcellular location">
    <subcellularLocation>
        <location evidence="12">Secreted</location>
    </subcellularLocation>
</comment>
<dbReference type="PROSITE" id="PS51888">
    <property type="entry name" value="CLIP"/>
    <property type="match status" value="2"/>
</dbReference>
<name>A0A6J2JN10_BOMMA</name>
<evidence type="ECO:0000256" key="10">
    <source>
        <dbReference type="ARBA" id="ARBA00024195"/>
    </source>
</evidence>
<keyword evidence="2" id="KW-0479">Metal-binding</keyword>
<accession>A0A6J2JN10</accession>
<dbReference type="InterPro" id="IPR009003">
    <property type="entry name" value="Peptidase_S1_PA"/>
</dbReference>
<dbReference type="SMART" id="SM00680">
    <property type="entry name" value="CLIP"/>
    <property type="match status" value="2"/>
</dbReference>
<dbReference type="FunFam" id="2.40.10.10:FF:000078">
    <property type="entry name" value="Serine protease H137"/>
    <property type="match status" value="1"/>
</dbReference>
<dbReference type="RefSeq" id="XP_028030678.1">
    <property type="nucleotide sequence ID" value="XM_028174877.1"/>
</dbReference>
<dbReference type="PROSITE" id="PS00134">
    <property type="entry name" value="TRYPSIN_HIS"/>
    <property type="match status" value="1"/>
</dbReference>
<keyword evidence="3 12" id="KW-0732">Signal</keyword>
<dbReference type="Gene3D" id="2.40.10.10">
    <property type="entry name" value="Trypsin-like serine proteases"/>
    <property type="match status" value="2"/>
</dbReference>
<evidence type="ECO:0000259" key="14">
    <source>
        <dbReference type="PROSITE" id="PS51888"/>
    </source>
</evidence>
<evidence type="ECO:0000256" key="7">
    <source>
        <dbReference type="ARBA" id="ARBA00023145"/>
    </source>
</evidence>
<keyword evidence="8" id="KW-1015">Disulfide bond</keyword>
<dbReference type="InterPro" id="IPR018114">
    <property type="entry name" value="TRYPSIN_HIS"/>
</dbReference>
<proteinExistence type="inferred from homology"/>
<sequence length="441" mass="48027">MFLIWTFIVAVLAIQTKSVVAQSCRTPNGLNGNCVSVYECQALLAILNNQRRTQQDEKFLRDSQCGTKNSVPAVCCPCNAADGQQGNCVNINSCPYVLQLLKNPNEANLNYVRGSVCQGSEQQSICCVTAPQSTVVTTTPRPKRVHACQSEMTATPPNPEGKCCGRDIAVGDKIVGGAPATIDSYPWLVVIEYVRLERTMLLCGGALISGKYVLTAGHCVKGAILDVGTPKTVRLGEYNTTNPGRDCVSVSAGGTDCTDPLVKIGIEKTIPHPDYQPYHFLRKHDIGLIRLQSIAPFTDFIRPICLPSTDYTVNPPSKFALTVAGWGRYLQFDNGTVRSSKIKLHVTLPFVQRDVCEANQKPLRNGQRITLWKGQMCAGGEAGKDSCKGDSGGPLMYEHSKKYEAVGIVSFGPEKCGQIDIPGVYTNVYEYLPWIQNTIEP</sequence>
<dbReference type="FunFam" id="2.40.10.10:FF:000028">
    <property type="entry name" value="Serine protease easter"/>
    <property type="match status" value="1"/>
</dbReference>
<keyword evidence="5 11" id="KW-0720">Serine protease</keyword>
<evidence type="ECO:0000256" key="9">
    <source>
        <dbReference type="ARBA" id="ARBA00023180"/>
    </source>
</evidence>
<dbReference type="InterPro" id="IPR033116">
    <property type="entry name" value="TRYPSIN_SER"/>
</dbReference>
<dbReference type="FunFam" id="3.30.1640.30:FF:000001">
    <property type="entry name" value="Serine protease 7"/>
    <property type="match status" value="1"/>
</dbReference>
<feature type="signal peptide" evidence="12">
    <location>
        <begin position="1"/>
        <end position="21"/>
    </location>
</feature>
<evidence type="ECO:0000313" key="15">
    <source>
        <dbReference type="Proteomes" id="UP000504629"/>
    </source>
</evidence>
<keyword evidence="6" id="KW-0106">Calcium</keyword>
<evidence type="ECO:0000256" key="6">
    <source>
        <dbReference type="ARBA" id="ARBA00022837"/>
    </source>
</evidence>
<keyword evidence="9" id="KW-0325">Glycoprotein</keyword>
<keyword evidence="1 11" id="KW-0645">Protease</keyword>
<keyword evidence="12" id="KW-0964">Secreted</keyword>
<protein>
    <recommendedName>
        <fullName evidence="12">CLIP domain-containing serine protease</fullName>
        <ecNumber evidence="11">3.4.21.-</ecNumber>
    </recommendedName>
</protein>
<dbReference type="GO" id="GO:0046872">
    <property type="term" value="F:metal ion binding"/>
    <property type="evidence" value="ECO:0007669"/>
    <property type="project" value="UniProtKB-KW"/>
</dbReference>
<organism evidence="15 16">
    <name type="scientific">Bombyx mandarina</name>
    <name type="common">Wild silk moth</name>
    <name type="synonym">Wild silkworm</name>
    <dbReference type="NCBI Taxonomy" id="7092"/>
    <lineage>
        <taxon>Eukaryota</taxon>
        <taxon>Metazoa</taxon>
        <taxon>Ecdysozoa</taxon>
        <taxon>Arthropoda</taxon>
        <taxon>Hexapoda</taxon>
        <taxon>Insecta</taxon>
        <taxon>Pterygota</taxon>
        <taxon>Neoptera</taxon>
        <taxon>Endopterygota</taxon>
        <taxon>Lepidoptera</taxon>
        <taxon>Glossata</taxon>
        <taxon>Ditrysia</taxon>
        <taxon>Bombycoidea</taxon>
        <taxon>Bombycidae</taxon>
        <taxon>Bombycinae</taxon>
        <taxon>Bombyx</taxon>
    </lineage>
</organism>
<evidence type="ECO:0000313" key="16">
    <source>
        <dbReference type="RefSeq" id="XP_028030678.1"/>
    </source>
</evidence>
<evidence type="ECO:0000256" key="2">
    <source>
        <dbReference type="ARBA" id="ARBA00022723"/>
    </source>
</evidence>
<dbReference type="AlphaFoldDB" id="A0A6J2JN10"/>
<dbReference type="GO" id="GO:0005576">
    <property type="term" value="C:extracellular region"/>
    <property type="evidence" value="ECO:0007669"/>
    <property type="project" value="UniProtKB-SubCell"/>
</dbReference>
<dbReference type="Pfam" id="PF00089">
    <property type="entry name" value="Trypsin"/>
    <property type="match status" value="1"/>
</dbReference>
<reference evidence="16" key="1">
    <citation type="submission" date="2025-08" db="UniProtKB">
        <authorList>
            <consortium name="RefSeq"/>
        </authorList>
    </citation>
    <scope>IDENTIFICATION</scope>
    <source>
        <tissue evidence="16">Silk gland</tissue>
    </source>
</reference>
<evidence type="ECO:0000256" key="11">
    <source>
        <dbReference type="RuleBase" id="RU363034"/>
    </source>
</evidence>
<dbReference type="InterPro" id="IPR022700">
    <property type="entry name" value="CLIP"/>
</dbReference>
<dbReference type="GO" id="GO:0006508">
    <property type="term" value="P:proteolysis"/>
    <property type="evidence" value="ECO:0007669"/>
    <property type="project" value="UniProtKB-KW"/>
</dbReference>
<dbReference type="KEGG" id="bman:114243396"/>
<dbReference type="SUPFAM" id="SSF50494">
    <property type="entry name" value="Trypsin-like serine proteases"/>
    <property type="match status" value="1"/>
</dbReference>
<dbReference type="Gene3D" id="3.30.1640.30">
    <property type="match status" value="2"/>
</dbReference>
<keyword evidence="7" id="KW-0865">Zymogen</keyword>
<evidence type="ECO:0000256" key="4">
    <source>
        <dbReference type="ARBA" id="ARBA00022801"/>
    </source>
</evidence>
<dbReference type="CTD" id="692368"/>
<dbReference type="InterPro" id="IPR043504">
    <property type="entry name" value="Peptidase_S1_PA_chymotrypsin"/>
</dbReference>
<evidence type="ECO:0000256" key="12">
    <source>
        <dbReference type="RuleBase" id="RU366078"/>
    </source>
</evidence>
<dbReference type="PRINTS" id="PR00722">
    <property type="entry name" value="CHYMOTRYPSIN"/>
</dbReference>
<gene>
    <name evidence="16" type="primary">LOC114243396</name>
</gene>
<dbReference type="Pfam" id="PF12032">
    <property type="entry name" value="CLIP"/>
    <property type="match status" value="2"/>
</dbReference>
<feature type="chain" id="PRO_5027164223" description="CLIP domain-containing serine protease" evidence="12">
    <location>
        <begin position="22"/>
        <end position="441"/>
    </location>
</feature>
<comment type="domain">
    <text evidence="12">The clip domain consists of 35-55 residues which are 'knitted' together usually by 3 conserved disulfide bonds forming a clip-like compact structure.</text>
</comment>
<evidence type="ECO:0000256" key="8">
    <source>
        <dbReference type="ARBA" id="ARBA00023157"/>
    </source>
</evidence>
<dbReference type="CDD" id="cd00190">
    <property type="entry name" value="Tryp_SPc"/>
    <property type="match status" value="1"/>
</dbReference>
<evidence type="ECO:0000259" key="13">
    <source>
        <dbReference type="PROSITE" id="PS50240"/>
    </source>
</evidence>
<evidence type="ECO:0000256" key="5">
    <source>
        <dbReference type="ARBA" id="ARBA00022825"/>
    </source>
</evidence>
<dbReference type="EC" id="3.4.21.-" evidence="11"/>
<dbReference type="InterPro" id="IPR001314">
    <property type="entry name" value="Peptidase_S1A"/>
</dbReference>
<evidence type="ECO:0000256" key="1">
    <source>
        <dbReference type="ARBA" id="ARBA00022670"/>
    </source>
</evidence>
<dbReference type="PANTHER" id="PTHR24256">
    <property type="entry name" value="TRYPTASE-RELATED"/>
    <property type="match status" value="1"/>
</dbReference>
<feature type="domain" description="Peptidase S1" evidence="13">
    <location>
        <begin position="174"/>
        <end position="440"/>
    </location>
</feature>
<dbReference type="OrthoDB" id="9981647at2759"/>
<dbReference type="Proteomes" id="UP000504629">
    <property type="component" value="Unplaced"/>
</dbReference>
<dbReference type="GO" id="GO:0004252">
    <property type="term" value="F:serine-type endopeptidase activity"/>
    <property type="evidence" value="ECO:0007669"/>
    <property type="project" value="UniProtKB-UniRule"/>
</dbReference>
<feature type="domain" description="Clip" evidence="14">
    <location>
        <begin position="77"/>
        <end position="127"/>
    </location>
</feature>
<keyword evidence="4 11" id="KW-0378">Hydrolase</keyword>
<dbReference type="InterPro" id="IPR001254">
    <property type="entry name" value="Trypsin_dom"/>
</dbReference>
<dbReference type="PROSITE" id="PS50240">
    <property type="entry name" value="TRYPSIN_DOM"/>
    <property type="match status" value="1"/>
</dbReference>